<proteinExistence type="predicted"/>
<evidence type="ECO:0008006" key="3">
    <source>
        <dbReference type="Google" id="ProtNLM"/>
    </source>
</evidence>
<evidence type="ECO:0000313" key="1">
    <source>
        <dbReference type="EMBL" id="ACD94320.1"/>
    </source>
</evidence>
<name>B3E3A8_TRIL1</name>
<protein>
    <recommendedName>
        <fullName evidence="3">DUF1127 domain-containing protein</fullName>
    </recommendedName>
</protein>
<keyword evidence="2" id="KW-1185">Reference proteome</keyword>
<dbReference type="HOGENOM" id="CLU_2843610_0_0_7"/>
<dbReference type="KEGG" id="glo:Glov_0593"/>
<dbReference type="STRING" id="398767.Glov_0593"/>
<reference evidence="1 2" key="1">
    <citation type="submission" date="2008-05" db="EMBL/GenBank/DDBJ databases">
        <title>Complete sequence of chromosome of Geobacter lovleyi SZ.</title>
        <authorList>
            <consortium name="US DOE Joint Genome Institute"/>
            <person name="Lucas S."/>
            <person name="Copeland A."/>
            <person name="Lapidus A."/>
            <person name="Glavina del Rio T."/>
            <person name="Dalin E."/>
            <person name="Tice H."/>
            <person name="Bruce D."/>
            <person name="Goodwin L."/>
            <person name="Pitluck S."/>
            <person name="Chertkov O."/>
            <person name="Meincke L."/>
            <person name="Brettin T."/>
            <person name="Detter J.C."/>
            <person name="Han C."/>
            <person name="Tapia R."/>
            <person name="Kuske C.R."/>
            <person name="Schmutz J."/>
            <person name="Larimer F."/>
            <person name="Land M."/>
            <person name="Hauser L."/>
            <person name="Kyrpides N."/>
            <person name="Mikhailova N."/>
            <person name="Sung Y."/>
            <person name="Fletcher K.E."/>
            <person name="Ritalahti K.M."/>
            <person name="Loeffler F.E."/>
            <person name="Richardson P."/>
        </authorList>
    </citation>
    <scope>NUCLEOTIDE SEQUENCE [LARGE SCALE GENOMIC DNA]</scope>
    <source>
        <strain evidence="2">ATCC BAA-1151 / DSM 17278 / SZ</strain>
    </source>
</reference>
<organism evidence="1 2">
    <name type="scientific">Trichlorobacter lovleyi (strain ATCC BAA-1151 / DSM 17278 / SZ)</name>
    <name type="common">Geobacter lovleyi</name>
    <dbReference type="NCBI Taxonomy" id="398767"/>
    <lineage>
        <taxon>Bacteria</taxon>
        <taxon>Pseudomonadati</taxon>
        <taxon>Thermodesulfobacteriota</taxon>
        <taxon>Desulfuromonadia</taxon>
        <taxon>Geobacterales</taxon>
        <taxon>Geobacteraceae</taxon>
        <taxon>Trichlorobacter</taxon>
    </lineage>
</organism>
<dbReference type="RefSeq" id="WP_012468676.1">
    <property type="nucleotide sequence ID" value="NC_010814.1"/>
</dbReference>
<dbReference type="Proteomes" id="UP000002420">
    <property type="component" value="Chromosome"/>
</dbReference>
<dbReference type="EMBL" id="CP001089">
    <property type="protein sequence ID" value="ACD94320.1"/>
    <property type="molecule type" value="Genomic_DNA"/>
</dbReference>
<sequence length="65" mass="7678">MATREQRYAAIAAKMRCQQIPDLPLKHEWLELLTRLSRQDDDQLRELGITELRICADRATRNCHD</sequence>
<dbReference type="AlphaFoldDB" id="B3E3A8"/>
<gene>
    <name evidence="1" type="ordered locus">Glov_0593</name>
</gene>
<accession>B3E3A8</accession>
<dbReference type="OrthoDB" id="9975221at2"/>
<evidence type="ECO:0000313" key="2">
    <source>
        <dbReference type="Proteomes" id="UP000002420"/>
    </source>
</evidence>